<evidence type="ECO:0000313" key="1">
    <source>
        <dbReference type="EMBL" id="GLI32544.1"/>
    </source>
</evidence>
<sequence>MTHEPTSVRVEVHRWSSGWELHILGSADLITQTESGWDSFDDAERQTRDYLETVFDGADFSRVPFEFVEKSDAR</sequence>
<dbReference type="EMBL" id="BSDQ01000002">
    <property type="protein sequence ID" value="GLI32544.1"/>
    <property type="molecule type" value="Genomic_DNA"/>
</dbReference>
<proteinExistence type="predicted"/>
<evidence type="ECO:0000313" key="2">
    <source>
        <dbReference type="Proteomes" id="UP001144451"/>
    </source>
</evidence>
<dbReference type="RefSeq" id="WP_144009152.1">
    <property type="nucleotide sequence ID" value="NZ_JBHLYZ010000107.1"/>
</dbReference>
<keyword evidence="2" id="KW-1185">Reference proteome</keyword>
<dbReference type="Proteomes" id="UP001144451">
    <property type="component" value="Unassembled WGS sequence"/>
</dbReference>
<comment type="caution">
    <text evidence="1">The sequence shown here is derived from an EMBL/GenBank/DDBJ whole genome shotgun (WGS) entry which is preliminary data.</text>
</comment>
<accession>A0ABQ5RMN4</accession>
<protein>
    <submittedName>
        <fullName evidence="1">Uncharacterized protein</fullName>
    </submittedName>
</protein>
<reference evidence="1" key="1">
    <citation type="submission" date="2022-12" db="EMBL/GenBank/DDBJ databases">
        <title>Reference genome sequencing for broad-spectrum identification of bacterial and archaeal isolates by mass spectrometry.</title>
        <authorList>
            <person name="Sekiguchi Y."/>
            <person name="Tourlousse D.M."/>
        </authorList>
    </citation>
    <scope>NUCLEOTIDE SEQUENCE</scope>
    <source>
        <strain evidence="1">5-2</strain>
    </source>
</reference>
<organism evidence="1 2">
    <name type="scientific">Brachybacterium conglomeratum</name>
    <dbReference type="NCBI Taxonomy" id="47846"/>
    <lineage>
        <taxon>Bacteria</taxon>
        <taxon>Bacillati</taxon>
        <taxon>Actinomycetota</taxon>
        <taxon>Actinomycetes</taxon>
        <taxon>Micrococcales</taxon>
        <taxon>Dermabacteraceae</taxon>
        <taxon>Brachybacterium</taxon>
    </lineage>
</organism>
<name>A0ABQ5RMN4_9MICO</name>
<gene>
    <name evidence="1" type="ORF">BCONGLO52_33850</name>
</gene>